<dbReference type="STRING" id="388357.GCA_001580365_02587"/>
<accession>A0A512IF06</accession>
<organism evidence="3 4">
    <name type="scientific">Kocuria turfanensis</name>
    <dbReference type="NCBI Taxonomy" id="388357"/>
    <lineage>
        <taxon>Bacteria</taxon>
        <taxon>Bacillati</taxon>
        <taxon>Actinomycetota</taxon>
        <taxon>Actinomycetes</taxon>
        <taxon>Micrococcales</taxon>
        <taxon>Micrococcaceae</taxon>
        <taxon>Kocuria</taxon>
    </lineage>
</organism>
<keyword evidence="1" id="KW-0472">Membrane</keyword>
<keyword evidence="1" id="KW-1133">Transmembrane helix</keyword>
<keyword evidence="4" id="KW-1185">Reference proteome</keyword>
<dbReference type="Proteomes" id="UP000321103">
    <property type="component" value="Unassembled WGS sequence"/>
</dbReference>
<name>A0A512IF06_9MICC</name>
<feature type="signal peptide" evidence="2">
    <location>
        <begin position="1"/>
        <end position="30"/>
    </location>
</feature>
<evidence type="ECO:0000256" key="2">
    <source>
        <dbReference type="SAM" id="SignalP"/>
    </source>
</evidence>
<protein>
    <recommendedName>
        <fullName evidence="5">Gram-positive cocci surface proteins LPxTG domain-containing protein</fullName>
    </recommendedName>
</protein>
<feature type="transmembrane region" description="Helical" evidence="1">
    <location>
        <begin position="243"/>
        <end position="262"/>
    </location>
</feature>
<evidence type="ECO:0008006" key="5">
    <source>
        <dbReference type="Google" id="ProtNLM"/>
    </source>
</evidence>
<dbReference type="AlphaFoldDB" id="A0A512IF06"/>
<keyword evidence="2" id="KW-0732">Signal</keyword>
<reference evidence="3 4" key="1">
    <citation type="submission" date="2019-07" db="EMBL/GenBank/DDBJ databases">
        <title>Whole genome shotgun sequence of Kocuria turfanensis NBRC 107627.</title>
        <authorList>
            <person name="Hosoyama A."/>
            <person name="Uohara A."/>
            <person name="Ohji S."/>
            <person name="Ichikawa N."/>
        </authorList>
    </citation>
    <scope>NUCLEOTIDE SEQUENCE [LARGE SCALE GENOMIC DNA]</scope>
    <source>
        <strain evidence="3 4">NBRC 107627</strain>
    </source>
</reference>
<dbReference type="RefSeq" id="WP_062736091.1">
    <property type="nucleotide sequence ID" value="NZ_BJZS01000077.1"/>
</dbReference>
<evidence type="ECO:0000313" key="3">
    <source>
        <dbReference type="EMBL" id="GEO96275.1"/>
    </source>
</evidence>
<proteinExistence type="predicted"/>
<comment type="caution">
    <text evidence="3">The sequence shown here is derived from an EMBL/GenBank/DDBJ whole genome shotgun (WGS) entry which is preliminary data.</text>
</comment>
<keyword evidence="1" id="KW-0812">Transmembrane</keyword>
<feature type="chain" id="PRO_5021703437" description="Gram-positive cocci surface proteins LPxTG domain-containing protein" evidence="2">
    <location>
        <begin position="31"/>
        <end position="268"/>
    </location>
</feature>
<dbReference type="EMBL" id="BJZS01000077">
    <property type="protein sequence ID" value="GEO96275.1"/>
    <property type="molecule type" value="Genomic_DNA"/>
</dbReference>
<sequence length="268" mass="25629">MTAAKTWAAAGSAATMLVGGLVLGAPAAVAAPGDAACLQATSQFDAALAGAGITPDAIMSLDRTADAVATAEAQYTALVVTAGGPSLAELQAAAAALAAAQESGDPVALAQAEATVAELDAALAAALGTVDPAALEAAVTETGAAFDALLAELVLDEATVDQLLVLLEQAVVACEGEFGQLPVGAPVAPAPVAPVEAAPVVEAPVVQAPVVQAPAEAAPVAVNPGLNMQTAAAEPAEGPGTGLLAGLFAAGAALSAAAVLRLRRRGRA</sequence>
<gene>
    <name evidence="3" type="ORF">KTU01_23980</name>
</gene>
<evidence type="ECO:0000256" key="1">
    <source>
        <dbReference type="SAM" id="Phobius"/>
    </source>
</evidence>
<evidence type="ECO:0000313" key="4">
    <source>
        <dbReference type="Proteomes" id="UP000321103"/>
    </source>
</evidence>